<dbReference type="EMBL" id="JAVREH010000002">
    <property type="protein sequence ID" value="MDT0260316.1"/>
    <property type="molecule type" value="Genomic_DNA"/>
</dbReference>
<dbReference type="SMART" id="SM00530">
    <property type="entry name" value="HTH_XRE"/>
    <property type="match status" value="1"/>
</dbReference>
<dbReference type="Gene3D" id="3.30.450.180">
    <property type="match status" value="1"/>
</dbReference>
<dbReference type="Pfam" id="PF13560">
    <property type="entry name" value="HTH_31"/>
    <property type="match status" value="1"/>
</dbReference>
<evidence type="ECO:0000313" key="3">
    <source>
        <dbReference type="Proteomes" id="UP001183176"/>
    </source>
</evidence>
<dbReference type="SUPFAM" id="SSF47413">
    <property type="entry name" value="lambda repressor-like DNA-binding domains"/>
    <property type="match status" value="1"/>
</dbReference>
<proteinExistence type="predicted"/>
<keyword evidence="3" id="KW-1185">Reference proteome</keyword>
<organism evidence="2 3">
    <name type="scientific">Jatrophihabitans lederbergiae</name>
    <dbReference type="NCBI Taxonomy" id="3075547"/>
    <lineage>
        <taxon>Bacteria</taxon>
        <taxon>Bacillati</taxon>
        <taxon>Actinomycetota</taxon>
        <taxon>Actinomycetes</taxon>
        <taxon>Jatrophihabitantales</taxon>
        <taxon>Jatrophihabitantaceae</taxon>
        <taxon>Jatrophihabitans</taxon>
    </lineage>
</organism>
<dbReference type="PANTHER" id="PTHR35010">
    <property type="entry name" value="BLL4672 PROTEIN-RELATED"/>
    <property type="match status" value="1"/>
</dbReference>
<feature type="domain" description="HTH cro/C1-type" evidence="1">
    <location>
        <begin position="37"/>
        <end position="88"/>
    </location>
</feature>
<dbReference type="Gene3D" id="1.10.260.40">
    <property type="entry name" value="lambda repressor-like DNA-binding domains"/>
    <property type="match status" value="1"/>
</dbReference>
<accession>A0ABU2J6F4</accession>
<dbReference type="PROSITE" id="PS50943">
    <property type="entry name" value="HTH_CROC1"/>
    <property type="match status" value="1"/>
</dbReference>
<comment type="caution">
    <text evidence="2">The sequence shown here is derived from an EMBL/GenBank/DDBJ whole genome shotgun (WGS) entry which is preliminary data.</text>
</comment>
<dbReference type="CDD" id="cd00093">
    <property type="entry name" value="HTH_XRE"/>
    <property type="match status" value="1"/>
</dbReference>
<reference evidence="3" key="1">
    <citation type="submission" date="2023-07" db="EMBL/GenBank/DDBJ databases">
        <title>30 novel species of actinomycetes from the DSMZ collection.</title>
        <authorList>
            <person name="Nouioui I."/>
        </authorList>
    </citation>
    <scope>NUCLEOTIDE SEQUENCE [LARGE SCALE GENOMIC DNA]</scope>
    <source>
        <strain evidence="3">DSM 44399</strain>
    </source>
</reference>
<dbReference type="InterPro" id="IPR041413">
    <property type="entry name" value="MLTR_LBD"/>
</dbReference>
<dbReference type="RefSeq" id="WP_311421468.1">
    <property type="nucleotide sequence ID" value="NZ_JAVREH010000002.1"/>
</dbReference>
<dbReference type="InterPro" id="IPR010982">
    <property type="entry name" value="Lambda_DNA-bd_dom_sf"/>
</dbReference>
<dbReference type="Proteomes" id="UP001183176">
    <property type="component" value="Unassembled WGS sequence"/>
</dbReference>
<evidence type="ECO:0000313" key="2">
    <source>
        <dbReference type="EMBL" id="MDT0260316.1"/>
    </source>
</evidence>
<dbReference type="InterPro" id="IPR001387">
    <property type="entry name" value="Cro/C1-type_HTH"/>
</dbReference>
<sequence>MHTAHGSGDRHELGSFLRHRREQLQPGDVGMVAGGRRRAVGLRRDEVAVLADMSSDYYERIEQGRGPRPSVAMLGSIARALRLTLDERDHLYRLAGQPPPARHESLGYADAGLMCVLDAVAPTVPALISDDLHEVVAQNPLNVALLGPMSTETGRRRNFLWRWFTDPELRSRYRADQHETLGREYVADLRVVTGTRPADPTLSDLVAALSEASAEFREIWSRQEVAVRRSTRKVLDHPAVGVLDLQCDVVLSPPSGQRLVLFRPQPGTGTAERLEMLRVLGTQTFTG</sequence>
<gene>
    <name evidence="2" type="ORF">RM423_02795</name>
</gene>
<dbReference type="PANTHER" id="PTHR35010:SF2">
    <property type="entry name" value="BLL4672 PROTEIN"/>
    <property type="match status" value="1"/>
</dbReference>
<protein>
    <submittedName>
        <fullName evidence="2">Helix-turn-helix transcriptional regulator</fullName>
    </submittedName>
</protein>
<name>A0ABU2J6F4_9ACTN</name>
<evidence type="ECO:0000259" key="1">
    <source>
        <dbReference type="PROSITE" id="PS50943"/>
    </source>
</evidence>
<dbReference type="Pfam" id="PF17765">
    <property type="entry name" value="MLTR_LBD"/>
    <property type="match status" value="1"/>
</dbReference>